<dbReference type="AlphaFoldDB" id="A0A943I6L6"/>
<evidence type="ECO:0000256" key="10">
    <source>
        <dbReference type="RuleBase" id="RU003826"/>
    </source>
</evidence>
<dbReference type="Pfam" id="PF02581">
    <property type="entry name" value="TMP-TENI"/>
    <property type="match status" value="1"/>
</dbReference>
<protein>
    <recommendedName>
        <fullName evidence="9">Thiamine-phosphate synthase</fullName>
        <shortName evidence="9">TP synthase</shortName>
        <shortName evidence="9">TPS</shortName>
        <ecNumber evidence="9">2.5.1.3</ecNumber>
    </recommendedName>
    <alternativeName>
        <fullName evidence="9">Thiamine-phosphate pyrophosphorylase</fullName>
        <shortName evidence="9">TMP pyrophosphorylase</shortName>
        <shortName evidence="9">TMP-PPase</shortName>
    </alternativeName>
</protein>
<comment type="caution">
    <text evidence="13">The sequence shown here is derived from an EMBL/GenBank/DDBJ whole genome shotgun (WGS) entry which is preliminary data.</text>
</comment>
<name>A0A943I6L6_9FIRM</name>
<dbReference type="EMBL" id="JAGZCC010000044">
    <property type="protein sequence ID" value="MBS5588655.1"/>
    <property type="molecule type" value="Genomic_DNA"/>
</dbReference>
<dbReference type="FunFam" id="3.20.20.70:FF:000096">
    <property type="entry name" value="Thiamine-phosphate synthase"/>
    <property type="match status" value="1"/>
</dbReference>
<dbReference type="GO" id="GO:0000287">
    <property type="term" value="F:magnesium ion binding"/>
    <property type="evidence" value="ECO:0007669"/>
    <property type="project" value="UniProtKB-UniRule"/>
</dbReference>
<comment type="similarity">
    <text evidence="9 10">Belongs to the thiamine-phosphate synthase family.</text>
</comment>
<dbReference type="SUPFAM" id="SSF51391">
    <property type="entry name" value="Thiamin phosphate synthase"/>
    <property type="match status" value="1"/>
</dbReference>
<feature type="binding site" evidence="9">
    <location>
        <position position="111"/>
    </location>
    <ligand>
        <name>4-amino-2-methyl-5-(diphosphooxymethyl)pyrimidine</name>
        <dbReference type="ChEBI" id="CHEBI:57841"/>
    </ligand>
</feature>
<dbReference type="HAMAP" id="MF_00097">
    <property type="entry name" value="TMP_synthase"/>
    <property type="match status" value="1"/>
</dbReference>
<feature type="binding site" evidence="9">
    <location>
        <position position="73"/>
    </location>
    <ligand>
        <name>Mg(2+)</name>
        <dbReference type="ChEBI" id="CHEBI:18420"/>
    </ligand>
</feature>
<evidence type="ECO:0000256" key="3">
    <source>
        <dbReference type="ARBA" id="ARBA00022723"/>
    </source>
</evidence>
<dbReference type="GO" id="GO:0009229">
    <property type="term" value="P:thiamine diphosphate biosynthetic process"/>
    <property type="evidence" value="ECO:0007669"/>
    <property type="project" value="UniProtKB-UniRule"/>
</dbReference>
<comment type="catalytic activity">
    <reaction evidence="8 9 10">
        <text>2-[(2R,5Z)-2-carboxy-4-methylthiazol-5(2H)-ylidene]ethyl phosphate + 4-amino-2-methyl-5-(diphosphooxymethyl)pyrimidine + 2 H(+) = thiamine phosphate + CO2 + diphosphate</text>
        <dbReference type="Rhea" id="RHEA:47844"/>
        <dbReference type="ChEBI" id="CHEBI:15378"/>
        <dbReference type="ChEBI" id="CHEBI:16526"/>
        <dbReference type="ChEBI" id="CHEBI:33019"/>
        <dbReference type="ChEBI" id="CHEBI:37575"/>
        <dbReference type="ChEBI" id="CHEBI:57841"/>
        <dbReference type="ChEBI" id="CHEBI:62899"/>
        <dbReference type="EC" id="2.5.1.3"/>
    </reaction>
</comment>
<dbReference type="GO" id="GO:0009228">
    <property type="term" value="P:thiamine biosynthetic process"/>
    <property type="evidence" value="ECO:0007669"/>
    <property type="project" value="UniProtKB-KW"/>
</dbReference>
<organism evidence="13 14">
    <name type="scientific">Thomasclavelia spiroformis</name>
    <dbReference type="NCBI Taxonomy" id="29348"/>
    <lineage>
        <taxon>Bacteria</taxon>
        <taxon>Bacillati</taxon>
        <taxon>Bacillota</taxon>
        <taxon>Erysipelotrichia</taxon>
        <taxon>Erysipelotrichales</taxon>
        <taxon>Coprobacillaceae</taxon>
        <taxon>Thomasclavelia</taxon>
    </lineage>
</organism>
<evidence type="ECO:0000256" key="11">
    <source>
        <dbReference type="RuleBase" id="RU004253"/>
    </source>
</evidence>
<feature type="binding site" evidence="9">
    <location>
        <position position="72"/>
    </location>
    <ligand>
        <name>4-amino-2-methyl-5-(diphosphooxymethyl)pyrimidine</name>
        <dbReference type="ChEBI" id="CHEBI:57841"/>
    </ligand>
</feature>
<comment type="catalytic activity">
    <reaction evidence="6 9 10">
        <text>4-methyl-5-(2-phosphooxyethyl)-thiazole + 4-amino-2-methyl-5-(diphosphooxymethyl)pyrimidine + H(+) = thiamine phosphate + diphosphate</text>
        <dbReference type="Rhea" id="RHEA:22328"/>
        <dbReference type="ChEBI" id="CHEBI:15378"/>
        <dbReference type="ChEBI" id="CHEBI:33019"/>
        <dbReference type="ChEBI" id="CHEBI:37575"/>
        <dbReference type="ChEBI" id="CHEBI:57841"/>
        <dbReference type="ChEBI" id="CHEBI:58296"/>
        <dbReference type="EC" id="2.5.1.3"/>
    </reaction>
</comment>
<proteinExistence type="inferred from homology"/>
<reference evidence="13" key="1">
    <citation type="submission" date="2021-02" db="EMBL/GenBank/DDBJ databases">
        <title>Infant gut strain persistence is associated with maternal origin, phylogeny, and functional potential including surface adhesion and iron acquisition.</title>
        <authorList>
            <person name="Lou Y.C."/>
        </authorList>
    </citation>
    <scope>NUCLEOTIDE SEQUENCE</scope>
    <source>
        <strain evidence="13">L3_108_000G1_dasL3_108_000G1_metabat.metabat.11</strain>
    </source>
</reference>
<feature type="binding site" evidence="9">
    <location>
        <position position="167"/>
    </location>
    <ligand>
        <name>2-[(2R,5Z)-2-carboxy-4-methylthiazol-5(2H)-ylidene]ethyl phosphate</name>
        <dbReference type="ChEBI" id="CHEBI:62899"/>
    </ligand>
</feature>
<evidence type="ECO:0000256" key="1">
    <source>
        <dbReference type="ARBA" id="ARBA00005165"/>
    </source>
</evidence>
<comment type="function">
    <text evidence="9">Condenses 4-methyl-5-(beta-hydroxyethyl)thiazole monophosphate (THZ-P) and 2-methyl-4-amino-5-hydroxymethyl pyrimidine pyrophosphate (HMP-PP) to form thiamine monophosphate (TMP).</text>
</comment>
<evidence type="ECO:0000259" key="12">
    <source>
        <dbReference type="Pfam" id="PF02581"/>
    </source>
</evidence>
<dbReference type="RefSeq" id="WP_303887521.1">
    <property type="nucleotide sequence ID" value="NZ_JAGZCC010000044.1"/>
</dbReference>
<dbReference type="InterPro" id="IPR013785">
    <property type="entry name" value="Aldolase_TIM"/>
</dbReference>
<dbReference type="NCBIfam" id="TIGR00693">
    <property type="entry name" value="thiE"/>
    <property type="match status" value="1"/>
</dbReference>
<keyword evidence="4 9" id="KW-0460">Magnesium</keyword>
<comment type="catalytic activity">
    <reaction evidence="7 9 10">
        <text>2-(2-carboxy-4-methylthiazol-5-yl)ethyl phosphate + 4-amino-2-methyl-5-(diphosphooxymethyl)pyrimidine + 2 H(+) = thiamine phosphate + CO2 + diphosphate</text>
        <dbReference type="Rhea" id="RHEA:47848"/>
        <dbReference type="ChEBI" id="CHEBI:15378"/>
        <dbReference type="ChEBI" id="CHEBI:16526"/>
        <dbReference type="ChEBI" id="CHEBI:33019"/>
        <dbReference type="ChEBI" id="CHEBI:37575"/>
        <dbReference type="ChEBI" id="CHEBI:57841"/>
        <dbReference type="ChEBI" id="CHEBI:62890"/>
        <dbReference type="EC" id="2.5.1.3"/>
    </reaction>
</comment>
<dbReference type="InterPro" id="IPR036206">
    <property type="entry name" value="ThiamineP_synth_sf"/>
</dbReference>
<dbReference type="Gene3D" id="3.20.20.70">
    <property type="entry name" value="Aldolase class I"/>
    <property type="match status" value="1"/>
</dbReference>
<dbReference type="PANTHER" id="PTHR20857:SF23">
    <property type="entry name" value="THIAMINE BIOSYNTHETIC BIFUNCTIONAL ENZYME"/>
    <property type="match status" value="1"/>
</dbReference>
<feature type="domain" description="Thiamine phosphate synthase/TenI" evidence="12">
    <location>
        <begin position="10"/>
        <end position="190"/>
    </location>
</feature>
<dbReference type="InterPro" id="IPR034291">
    <property type="entry name" value="TMP_synthase"/>
</dbReference>
<dbReference type="CDD" id="cd00564">
    <property type="entry name" value="TMP_TenI"/>
    <property type="match status" value="1"/>
</dbReference>
<sequence length="212" mass="23360">MKLNKKSLLLYAVTDRKWSDNDTFYTHIEESLEGGVTFLQLREKNLDTDSFFKEAIKIKELCKKYNVPFIINDNVEIALKSNADGIHVGQDDMNAKEVRKLIGNDKILGISVQTVEQALLAQEQGANYLGVGSIFTTTSKDDAKNVSINTLKEICNAVNIPVVAIGGIDKDNIKQLSKTGINGIAVISAIYANKNIKEATATLKKLVKETVK</sequence>
<evidence type="ECO:0000313" key="13">
    <source>
        <dbReference type="EMBL" id="MBS5588655.1"/>
    </source>
</evidence>
<comment type="pathway">
    <text evidence="1 9 11">Cofactor biosynthesis; thiamine diphosphate biosynthesis; thiamine phosphate from 4-amino-2-methyl-5-diphosphomethylpyrimidine and 4-methyl-5-(2-phosphoethyl)-thiazole: step 1/1.</text>
</comment>
<gene>
    <name evidence="9 13" type="primary">thiE</name>
    <name evidence="13" type="ORF">KHX14_07555</name>
</gene>
<comment type="cofactor">
    <cofactor evidence="9">
        <name>Mg(2+)</name>
        <dbReference type="ChEBI" id="CHEBI:18420"/>
    </cofactor>
    <text evidence="9">Binds 1 Mg(2+) ion per subunit.</text>
</comment>
<dbReference type="InterPro" id="IPR022998">
    <property type="entry name" value="ThiamineP_synth_TenI"/>
</dbReference>
<keyword evidence="5 9" id="KW-0784">Thiamine biosynthesis</keyword>
<dbReference type="PANTHER" id="PTHR20857">
    <property type="entry name" value="THIAMINE-PHOSPHATE PYROPHOSPHORYLASE"/>
    <property type="match status" value="1"/>
</dbReference>
<dbReference type="GO" id="GO:0004789">
    <property type="term" value="F:thiamine-phosphate diphosphorylase activity"/>
    <property type="evidence" value="ECO:0007669"/>
    <property type="project" value="UniProtKB-UniRule"/>
</dbReference>
<feature type="binding site" evidence="9">
    <location>
        <begin position="137"/>
        <end position="139"/>
    </location>
    <ligand>
        <name>2-[(2R,5Z)-2-carboxy-4-methylthiazol-5(2H)-ylidene]ethyl phosphate</name>
        <dbReference type="ChEBI" id="CHEBI:62899"/>
    </ligand>
</feature>
<evidence type="ECO:0000256" key="6">
    <source>
        <dbReference type="ARBA" id="ARBA00047334"/>
    </source>
</evidence>
<evidence type="ECO:0000256" key="9">
    <source>
        <dbReference type="HAMAP-Rule" id="MF_00097"/>
    </source>
</evidence>
<evidence type="ECO:0000256" key="4">
    <source>
        <dbReference type="ARBA" id="ARBA00022842"/>
    </source>
</evidence>
<feature type="binding site" evidence="9">
    <location>
        <position position="140"/>
    </location>
    <ligand>
        <name>4-amino-2-methyl-5-(diphosphooxymethyl)pyrimidine</name>
        <dbReference type="ChEBI" id="CHEBI:57841"/>
    </ligand>
</feature>
<feature type="binding site" evidence="9">
    <location>
        <begin position="40"/>
        <end position="44"/>
    </location>
    <ligand>
        <name>4-amino-2-methyl-5-(diphosphooxymethyl)pyrimidine</name>
        <dbReference type="ChEBI" id="CHEBI:57841"/>
    </ligand>
</feature>
<feature type="binding site" evidence="9">
    <location>
        <begin position="187"/>
        <end position="188"/>
    </location>
    <ligand>
        <name>2-[(2R,5Z)-2-carboxy-4-methylthiazol-5(2H)-ylidene]ethyl phosphate</name>
        <dbReference type="ChEBI" id="CHEBI:62899"/>
    </ligand>
</feature>
<dbReference type="Proteomes" id="UP000751224">
    <property type="component" value="Unassembled WGS sequence"/>
</dbReference>
<evidence type="ECO:0000256" key="8">
    <source>
        <dbReference type="ARBA" id="ARBA00047883"/>
    </source>
</evidence>
<evidence type="ECO:0000313" key="14">
    <source>
        <dbReference type="Proteomes" id="UP000751224"/>
    </source>
</evidence>
<keyword evidence="2 9" id="KW-0808">Transferase</keyword>
<accession>A0A943I6L6</accession>
<evidence type="ECO:0000256" key="2">
    <source>
        <dbReference type="ARBA" id="ARBA00022679"/>
    </source>
</evidence>
<evidence type="ECO:0000256" key="5">
    <source>
        <dbReference type="ARBA" id="ARBA00022977"/>
    </source>
</evidence>
<evidence type="ECO:0000256" key="7">
    <source>
        <dbReference type="ARBA" id="ARBA00047851"/>
    </source>
</evidence>
<dbReference type="GO" id="GO:0005737">
    <property type="term" value="C:cytoplasm"/>
    <property type="evidence" value="ECO:0007669"/>
    <property type="project" value="TreeGrafter"/>
</dbReference>
<keyword evidence="3 9" id="KW-0479">Metal-binding</keyword>
<feature type="binding site" evidence="9">
    <location>
        <position position="92"/>
    </location>
    <ligand>
        <name>Mg(2+)</name>
        <dbReference type="ChEBI" id="CHEBI:18420"/>
    </ligand>
</feature>
<dbReference type="EC" id="2.5.1.3" evidence="9"/>